<evidence type="ECO:0000259" key="1">
    <source>
        <dbReference type="Pfam" id="PF05050"/>
    </source>
</evidence>
<dbReference type="EMBL" id="BSTI01000001">
    <property type="protein sequence ID" value="GLY64114.1"/>
    <property type="molecule type" value="Genomic_DNA"/>
</dbReference>
<dbReference type="SUPFAM" id="SSF53448">
    <property type="entry name" value="Nucleotide-diphospho-sugar transferases"/>
    <property type="match status" value="1"/>
</dbReference>
<dbReference type="InterPro" id="IPR029044">
    <property type="entry name" value="Nucleotide-diphossugar_trans"/>
</dbReference>
<name>A0A9W6QTV9_9PSEU</name>
<dbReference type="Gene3D" id="3.40.50.2000">
    <property type="entry name" value="Glycogen Phosphorylase B"/>
    <property type="match status" value="1"/>
</dbReference>
<dbReference type="CDD" id="cd03801">
    <property type="entry name" value="GT4_PimA-like"/>
    <property type="match status" value="1"/>
</dbReference>
<dbReference type="Gene3D" id="3.90.550.10">
    <property type="entry name" value="Spore Coat Polysaccharide Biosynthesis Protein SpsA, Chain A"/>
    <property type="match status" value="1"/>
</dbReference>
<dbReference type="Proteomes" id="UP001165136">
    <property type="component" value="Unassembled WGS sequence"/>
</dbReference>
<proteinExistence type="predicted"/>
<dbReference type="Pfam" id="PF05050">
    <property type="entry name" value="Methyltransf_21"/>
    <property type="match status" value="1"/>
</dbReference>
<dbReference type="Gene3D" id="3.40.50.150">
    <property type="entry name" value="Vaccinia Virus protein VP39"/>
    <property type="match status" value="1"/>
</dbReference>
<dbReference type="Pfam" id="PF20706">
    <property type="entry name" value="GT4-conflict"/>
    <property type="match status" value="1"/>
</dbReference>
<dbReference type="PANTHER" id="PTHR46656:SF3">
    <property type="entry name" value="PUTATIVE-RELATED"/>
    <property type="match status" value="1"/>
</dbReference>
<dbReference type="InterPro" id="IPR029063">
    <property type="entry name" value="SAM-dependent_MTases_sf"/>
</dbReference>
<dbReference type="SUPFAM" id="SSF53335">
    <property type="entry name" value="S-adenosyl-L-methionine-dependent methyltransferases"/>
    <property type="match status" value="1"/>
</dbReference>
<dbReference type="AlphaFoldDB" id="A0A9W6QTV9"/>
<accession>A0A9W6QTV9</accession>
<gene>
    <name evidence="2" type="ORF">Atai01_07330</name>
</gene>
<reference evidence="2" key="1">
    <citation type="submission" date="2023-03" db="EMBL/GenBank/DDBJ databases">
        <title>Amycolatopsis taiwanensis NBRC 103393.</title>
        <authorList>
            <person name="Ichikawa N."/>
            <person name="Sato H."/>
            <person name="Tonouchi N."/>
        </authorList>
    </citation>
    <scope>NUCLEOTIDE SEQUENCE</scope>
    <source>
        <strain evidence="2">NBRC 103393</strain>
    </source>
</reference>
<keyword evidence="3" id="KW-1185">Reference proteome</keyword>
<dbReference type="NCBIfam" id="TIGR01444">
    <property type="entry name" value="fkbM_fam"/>
    <property type="match status" value="1"/>
</dbReference>
<sequence>MADPKQVIACTIVARNYVPAAKVLATSYLAHHPDHSFVIAVIDAPWDQVEDATDEGLERAGCKVIGPAAFGISEDDYLRMATAYSVTELATSVKPYLLRELRADHEVTIYLDPDIRVFAPMPEIAELATAHGIVLTPHVLSPLPEDGMEPDDAVIMGAGIFNLGFIGVGPGSEGFLDFWAQRLRHGAIVAPERQLFTDQRWVDQVPALFRHHVMTDPGFNVAYWNLHERTIERDENGVLTAGGARLRFFHFSGYRPEQPWLLSTHYARKPRVRLSDNPELRALCDEYGAALRDAGYAQTLDAIPYGFAKFADGSPIPESARRIFRDSWIKADRENTEPPPHAYGADGGKALREWLASPADQAQAAAGLNRLTMSLWESRVDLRMAFPHPSREDAESFRIWCARSGVAEAGLSEWALPTEPAALEPPSDEFGVNLLGYLTAELGVGEMGRIVHDAIQAGGVPVTSVLEEKAVTNRTGLDRPDTVGSPRYPISLLVVNADQTRTILTNHPEVGHQRYRIGLWAWELEDFPEWQHEAFGMLDEVWTVSDFCRTAFAAHSPVPVKTVPVPVRDPGEPSAPARERGGPIRFLFAFDFNSVAERKNPWGTVTAFQRAFPGRDDVRLTIKTINAKAHPVSAERLRAAVAADDRIELIERYLSVGELHDLYERSACYVSLHRSEGFGLTVAEAMARAMPVISTGYSGTAEFLDASTGWPIPYSMVPVGKGCGPYDADAVWADPDLDAAAEAMRQVADDPAEAARRGQAARKHILRTRSMEATAAWLRRELEAAHRTWQTRQADPAAAASPEHPLAPMHRAGQALHWRPEAGAPARLPLAPAMRKIVLRTIDHYDVHQRRVMGALFGGVEDTVGRLLSRIEALEAGATEAHRAAEQSRRFADQLDALKATVDELRHSAPGTELALRNLEADVARLSRGLEAGLEFSRRLETGLDSTTTSMREMHEMFASRDQRLDSDEEAIQQVAREVSAFRQAARLAHVPVPKDADVVPCDVGALLMPVDEVMLPWIAYHRSWEDSEARLMAELAGRKPGAFLDIGAHVGYHSLRLLRSCPELTRVVAVEADPVNAEFLRRNLAVNLPAEALRLTTVIEAAAWDAPGEVRLAHASPDNSGDNRVSAGGPGIAVPAVRLDELPEVSAQPVTLVKVDLQGRDHRALAGLIEILQRDHPHVVCEFCPDAIEELGDDPFDVLAGYRKLGYQPAAVADDGSVSPADRDDQDLIADARRDEKGFLTLWLSPEEA</sequence>
<evidence type="ECO:0000313" key="3">
    <source>
        <dbReference type="Proteomes" id="UP001165136"/>
    </source>
</evidence>
<comment type="caution">
    <text evidence="2">The sequence shown here is derived from an EMBL/GenBank/DDBJ whole genome shotgun (WGS) entry which is preliminary data.</text>
</comment>
<dbReference type="RefSeq" id="WP_285485842.1">
    <property type="nucleotide sequence ID" value="NZ_BSTI01000001.1"/>
</dbReference>
<dbReference type="SUPFAM" id="SSF53756">
    <property type="entry name" value="UDP-Glycosyltransferase/glycogen phosphorylase"/>
    <property type="match status" value="1"/>
</dbReference>
<dbReference type="InterPro" id="IPR006342">
    <property type="entry name" value="FkbM_mtfrase"/>
</dbReference>
<protein>
    <recommendedName>
        <fullName evidence="1">Methyltransferase FkbM domain-containing protein</fullName>
    </recommendedName>
</protein>
<organism evidence="2 3">
    <name type="scientific">Amycolatopsis taiwanensis</name>
    <dbReference type="NCBI Taxonomy" id="342230"/>
    <lineage>
        <taxon>Bacteria</taxon>
        <taxon>Bacillati</taxon>
        <taxon>Actinomycetota</taxon>
        <taxon>Actinomycetes</taxon>
        <taxon>Pseudonocardiales</taxon>
        <taxon>Pseudonocardiaceae</taxon>
        <taxon>Amycolatopsis</taxon>
    </lineage>
</organism>
<dbReference type="PANTHER" id="PTHR46656">
    <property type="entry name" value="PUTATIVE-RELATED"/>
    <property type="match status" value="1"/>
</dbReference>
<feature type="domain" description="Methyltransferase FkbM" evidence="1">
    <location>
        <begin position="1046"/>
        <end position="1209"/>
    </location>
</feature>
<evidence type="ECO:0000313" key="2">
    <source>
        <dbReference type="EMBL" id="GLY64114.1"/>
    </source>
</evidence>